<proteinExistence type="predicted"/>
<dbReference type="Pfam" id="PF25091">
    <property type="entry name" value="DUF7806"/>
    <property type="match status" value="1"/>
</dbReference>
<sequence>MEALYAKLYDKYTKLKKKEISEFEAVNKEIEEKFLNFVAASEDLMEHLKSEKKDLLERVENMRTELDSIRSDRDDKCLENQNLNRNLKREEQKNKALTEEVVKLKEQIQEGHPRNFEDQSGKKQETVTPETARVTTRSMRKRSRLSEDVVEETDMISPHSSKHHKPKESLLVPQPQCCRTTHDGSSNSARCIFQALGEHLLGMELSTSNNGGEDVIHLLHPTTGLSFSLTFVKISSAEEPEWLYKVASLGTLQRVVPEWMREVIMFSTSMCPVFFERVSKVIKLY</sequence>
<evidence type="ECO:0000313" key="4">
    <source>
        <dbReference type="Proteomes" id="UP000694864"/>
    </source>
</evidence>
<dbReference type="Proteomes" id="UP000694864">
    <property type="component" value="Chromosome 1"/>
</dbReference>
<name>A0ABM0YZV3_CAMSA</name>
<feature type="domain" description="DUF7806" evidence="3">
    <location>
        <begin position="189"/>
        <end position="283"/>
    </location>
</feature>
<organism evidence="4 5">
    <name type="scientific">Camelina sativa</name>
    <name type="common">False flax</name>
    <name type="synonym">Myagrum sativum</name>
    <dbReference type="NCBI Taxonomy" id="90675"/>
    <lineage>
        <taxon>Eukaryota</taxon>
        <taxon>Viridiplantae</taxon>
        <taxon>Streptophyta</taxon>
        <taxon>Embryophyta</taxon>
        <taxon>Tracheophyta</taxon>
        <taxon>Spermatophyta</taxon>
        <taxon>Magnoliopsida</taxon>
        <taxon>eudicotyledons</taxon>
        <taxon>Gunneridae</taxon>
        <taxon>Pentapetalae</taxon>
        <taxon>rosids</taxon>
        <taxon>malvids</taxon>
        <taxon>Brassicales</taxon>
        <taxon>Brassicaceae</taxon>
        <taxon>Camelineae</taxon>
        <taxon>Camelina</taxon>
    </lineage>
</organism>
<dbReference type="RefSeq" id="XP_010508459.1">
    <property type="nucleotide sequence ID" value="XM_010510157.2"/>
</dbReference>
<dbReference type="PANTHER" id="PTHR35489">
    <property type="entry name" value="TITAN9"/>
    <property type="match status" value="1"/>
</dbReference>
<feature type="coiled-coil region" evidence="1">
    <location>
        <begin position="38"/>
        <end position="107"/>
    </location>
</feature>
<evidence type="ECO:0000256" key="2">
    <source>
        <dbReference type="SAM" id="MobiDB-lite"/>
    </source>
</evidence>
<evidence type="ECO:0000259" key="3">
    <source>
        <dbReference type="Pfam" id="PF25091"/>
    </source>
</evidence>
<evidence type="ECO:0000313" key="5">
    <source>
        <dbReference type="RefSeq" id="XP_010508451.1"/>
    </source>
</evidence>
<evidence type="ECO:0000313" key="6">
    <source>
        <dbReference type="RefSeq" id="XP_010508459.1"/>
    </source>
</evidence>
<keyword evidence="4" id="KW-1185">Reference proteome</keyword>
<keyword evidence="1" id="KW-0175">Coiled coil</keyword>
<reference evidence="4" key="1">
    <citation type="journal article" date="1997" name="Nucleic Acids Res.">
        <title>tRNAscan-SE: a program for improved detection of transfer RNA genes in genomic sequence.</title>
        <authorList>
            <person name="Lowe T.M."/>
            <person name="Eddy S.R."/>
        </authorList>
    </citation>
    <scope>NUCLEOTIDE SEQUENCE [LARGE SCALE GENOMIC DNA]</scope>
    <source>
        <strain evidence="4">r\DH55</strain>
    </source>
</reference>
<feature type="compositionally biased region" description="Polar residues" evidence="2">
    <location>
        <begin position="126"/>
        <end position="137"/>
    </location>
</feature>
<accession>A0ABM0YZV3</accession>
<dbReference type="RefSeq" id="XP_010508451.1">
    <property type="nucleotide sequence ID" value="XM_010510149.2"/>
</dbReference>
<evidence type="ECO:0000256" key="1">
    <source>
        <dbReference type="SAM" id="Coils"/>
    </source>
</evidence>
<feature type="region of interest" description="Disordered" evidence="2">
    <location>
        <begin position="109"/>
        <end position="169"/>
    </location>
</feature>
<dbReference type="InterPro" id="IPR056708">
    <property type="entry name" value="DUF7806"/>
</dbReference>
<reference evidence="5 6" key="3">
    <citation type="submission" date="2025-05" db="UniProtKB">
        <authorList>
            <consortium name="RefSeq"/>
        </authorList>
    </citation>
    <scope>IDENTIFICATION</scope>
    <source>
        <tissue evidence="5 6">Leaf</tissue>
    </source>
</reference>
<feature type="compositionally biased region" description="Basic and acidic residues" evidence="2">
    <location>
        <begin position="109"/>
        <end position="125"/>
    </location>
</feature>
<dbReference type="PANTHER" id="PTHR35489:SF2">
    <property type="entry name" value="TITAN9"/>
    <property type="match status" value="1"/>
</dbReference>
<gene>
    <name evidence="5 6" type="primary">LOC104785025</name>
</gene>
<protein>
    <submittedName>
        <fullName evidence="5 6">Uncharacterized protein LOC104785025</fullName>
    </submittedName>
</protein>
<dbReference type="GeneID" id="104785025"/>
<reference evidence="4" key="2">
    <citation type="journal article" date="2014" name="Nat. Commun.">
        <title>The emerging biofuel crop Camelina sativa retains a highly undifferentiated hexaploid genome structure.</title>
        <authorList>
            <person name="Kagale S."/>
            <person name="Koh C."/>
            <person name="Nixon J."/>
            <person name="Bollina V."/>
            <person name="Clarke W.E."/>
            <person name="Tuteja R."/>
            <person name="Spillane C."/>
            <person name="Robinson S.J."/>
            <person name="Links M.G."/>
            <person name="Clarke C."/>
            <person name="Higgins E.E."/>
            <person name="Huebert T."/>
            <person name="Sharpe A.G."/>
            <person name="Parkin I.A."/>
        </authorList>
    </citation>
    <scope>NUCLEOTIDE SEQUENCE [LARGE SCALE GENOMIC DNA]</scope>
    <source>
        <strain evidence="4">r\DH55</strain>
    </source>
</reference>